<dbReference type="SMART" id="SM00028">
    <property type="entry name" value="TPR"/>
    <property type="match status" value="7"/>
</dbReference>
<dbReference type="Gene3D" id="1.25.40.10">
    <property type="entry name" value="Tetratricopeptide repeat domain"/>
    <property type="match status" value="2"/>
</dbReference>
<feature type="region of interest" description="Disordered" evidence="4">
    <location>
        <begin position="416"/>
        <end position="441"/>
    </location>
</feature>
<keyword evidence="6" id="KW-1185">Reference proteome</keyword>
<proteinExistence type="predicted"/>
<protein>
    <recommendedName>
        <fullName evidence="7">RNA polymerase-associated protein CTR9</fullName>
    </recommendedName>
</protein>
<organism evidence="5 6">
    <name type="scientific">Paragonimus skrjabini miyazakii</name>
    <dbReference type="NCBI Taxonomy" id="59628"/>
    <lineage>
        <taxon>Eukaryota</taxon>
        <taxon>Metazoa</taxon>
        <taxon>Spiralia</taxon>
        <taxon>Lophotrochozoa</taxon>
        <taxon>Platyhelminthes</taxon>
        <taxon>Trematoda</taxon>
        <taxon>Digenea</taxon>
        <taxon>Plagiorchiida</taxon>
        <taxon>Troglotremata</taxon>
        <taxon>Troglotrematidae</taxon>
        <taxon>Paragonimus</taxon>
    </lineage>
</organism>
<accession>A0A8S9YLZ6</accession>
<dbReference type="GO" id="GO:0006355">
    <property type="term" value="P:regulation of DNA-templated transcription"/>
    <property type="evidence" value="ECO:0007669"/>
    <property type="project" value="InterPro"/>
</dbReference>
<comment type="caution">
    <text evidence="5">The sequence shown here is derived from an EMBL/GenBank/DDBJ whole genome shotgun (WGS) entry which is preliminary data.</text>
</comment>
<feature type="repeat" description="TPR" evidence="3">
    <location>
        <begin position="267"/>
        <end position="300"/>
    </location>
</feature>
<dbReference type="EMBL" id="JTDE01003575">
    <property type="protein sequence ID" value="KAF7255895.1"/>
    <property type="molecule type" value="Genomic_DNA"/>
</dbReference>
<sequence>AAVSFERVLKDHPTNYETLKILGSLYSQSNKPDKRTHAKQLFKQVTESQPEDVEAWIEYAQLLENDVNGALEAYLKALTILENINLDIAPEILNNIACLYFMKADYSQAETFFTRAYDRIKEDQQSEENEHADEIVASGHEDESSHGLSVSVRYNRARLHEVRGRHDLAEEIYKGILLQHPSYIDCYLRLGCIARDRGQIWDASIWFKDALDVDPDRALSFYKAVLCADPRNIWAAHGIGCVLAHKGFVNEARDVFAQVREATADFADVWINIAHIYVEQKQYTAAIQMYENCLKKFSMQNNTELLQYLARAYFKAGQLKVCKTMLMKALHVKPWDPLLTFNLALVRKRLAVTLLQDETSSFSSVCEAIRDLNMARCSFDHLSKLTEVLNQSMAADEARACQDLLSQAKYHLDRAKSREEQERIVRKKQEDEREAQRKRQLELQQQAEQMRLERERRLEEERCRFLEKAKQIVIEPVVEERKGRRGGGGGGRKRDDFIASDDESSGSPAERGNEQGDGTEGSHVRSKHGKRRNSDNRHGALKKLRAGNSKDDGLTAKQRMRVVSKAIVSDSSDSSSGDDGDQDEDARVAALARKILSSDEDVDPGQHVEQPARHRKVSSSSGISDHELPTHKSRNKRTSHRSLSGRSRGHKRRSLSSDEEKETAQEETSSDEDSGAPVRHPPTKTGKRPKNDSRPKRIEAESSSQQDEADEDSDVGLAGLTKRKRMVATSDSDEADVPSQPSRRANLSSEEEREENNDFQRTSDQHQMADADSSSALSEDENSS</sequence>
<dbReference type="Proteomes" id="UP000822476">
    <property type="component" value="Unassembled WGS sequence"/>
</dbReference>
<feature type="compositionally biased region" description="Basic and acidic residues" evidence="4">
    <location>
        <begin position="689"/>
        <end position="700"/>
    </location>
</feature>
<dbReference type="AlphaFoldDB" id="A0A8S9YLZ6"/>
<feature type="compositionally biased region" description="Basic and acidic residues" evidence="4">
    <location>
        <begin position="756"/>
        <end position="769"/>
    </location>
</feature>
<gene>
    <name evidence="5" type="ORF">EG68_05867</name>
</gene>
<dbReference type="InterPro" id="IPR019734">
    <property type="entry name" value="TPR_rpt"/>
</dbReference>
<feature type="region of interest" description="Disordered" evidence="4">
    <location>
        <begin position="481"/>
        <end position="784"/>
    </location>
</feature>
<dbReference type="GO" id="GO:0016593">
    <property type="term" value="C:Cdc73/Paf1 complex"/>
    <property type="evidence" value="ECO:0007669"/>
    <property type="project" value="TreeGrafter"/>
</dbReference>
<dbReference type="PANTHER" id="PTHR14027">
    <property type="entry name" value="RNA POLYMERASE-ASSOCIATED PROTEIN CTR9"/>
    <property type="match status" value="1"/>
</dbReference>
<keyword evidence="1" id="KW-0677">Repeat</keyword>
<reference evidence="5" key="1">
    <citation type="submission" date="2019-07" db="EMBL/GenBank/DDBJ databases">
        <title>Annotation for the trematode Paragonimus miyazaki's.</title>
        <authorList>
            <person name="Choi Y.-J."/>
        </authorList>
    </citation>
    <scope>NUCLEOTIDE SEQUENCE</scope>
    <source>
        <strain evidence="5">Japan</strain>
    </source>
</reference>
<evidence type="ECO:0000256" key="3">
    <source>
        <dbReference type="PROSITE-ProRule" id="PRU00339"/>
    </source>
</evidence>
<evidence type="ECO:0000256" key="4">
    <source>
        <dbReference type="SAM" id="MobiDB-lite"/>
    </source>
</evidence>
<dbReference type="SUPFAM" id="SSF48452">
    <property type="entry name" value="TPR-like"/>
    <property type="match status" value="2"/>
</dbReference>
<evidence type="ECO:0000313" key="6">
    <source>
        <dbReference type="Proteomes" id="UP000822476"/>
    </source>
</evidence>
<feature type="compositionally biased region" description="Basic and acidic residues" evidence="4">
    <location>
        <begin position="655"/>
        <end position="664"/>
    </location>
</feature>
<evidence type="ECO:0008006" key="7">
    <source>
        <dbReference type="Google" id="ProtNLM"/>
    </source>
</evidence>
<dbReference type="Pfam" id="PF14559">
    <property type="entry name" value="TPR_19"/>
    <property type="match status" value="1"/>
</dbReference>
<dbReference type="InterPro" id="IPR031101">
    <property type="entry name" value="Ctr9"/>
</dbReference>
<dbReference type="InterPro" id="IPR011990">
    <property type="entry name" value="TPR-like_helical_dom_sf"/>
</dbReference>
<evidence type="ECO:0000256" key="1">
    <source>
        <dbReference type="ARBA" id="ARBA00022737"/>
    </source>
</evidence>
<dbReference type="OrthoDB" id="6265276at2759"/>
<evidence type="ECO:0000313" key="5">
    <source>
        <dbReference type="EMBL" id="KAF7255895.1"/>
    </source>
</evidence>
<dbReference type="PANTHER" id="PTHR14027:SF2">
    <property type="entry name" value="RNA POLYMERASE-ASSOCIATED PROTEIN CTR9 HOMOLOG"/>
    <property type="match status" value="1"/>
</dbReference>
<feature type="compositionally biased region" description="Basic residues" evidence="4">
    <location>
        <begin position="631"/>
        <end position="640"/>
    </location>
</feature>
<dbReference type="GO" id="GO:0000993">
    <property type="term" value="F:RNA polymerase II complex binding"/>
    <property type="evidence" value="ECO:0007669"/>
    <property type="project" value="TreeGrafter"/>
</dbReference>
<evidence type="ECO:0000256" key="2">
    <source>
        <dbReference type="ARBA" id="ARBA00022803"/>
    </source>
</evidence>
<feature type="non-terminal residue" evidence="5">
    <location>
        <position position="1"/>
    </location>
</feature>
<name>A0A8S9YLZ6_9TREM</name>
<keyword evidence="2 3" id="KW-0802">TPR repeat</keyword>
<dbReference type="PROSITE" id="PS50005">
    <property type="entry name" value="TPR"/>
    <property type="match status" value="1"/>
</dbReference>
<dbReference type="GO" id="GO:0006368">
    <property type="term" value="P:transcription elongation by RNA polymerase II"/>
    <property type="evidence" value="ECO:0007669"/>
    <property type="project" value="TreeGrafter"/>
</dbReference>